<dbReference type="KEGG" id="soe:110782163"/>
<accession>A0A9R0I457</accession>
<evidence type="ECO:0000256" key="5">
    <source>
        <dbReference type="ARBA" id="ARBA00022771"/>
    </source>
</evidence>
<comment type="catalytic activity">
    <reaction evidence="1">
        <text>S-ubiquitinyl-[E2 ubiquitin-conjugating enzyme]-L-cysteine + [acceptor protein]-L-lysine = [E2 ubiquitin-conjugating enzyme]-L-cysteine + N(6)-ubiquitinyl-[acceptor protein]-L-lysine.</text>
        <dbReference type="EC" id="2.3.2.27"/>
    </reaction>
</comment>
<reference evidence="11" key="1">
    <citation type="journal article" date="2021" name="Nat. Commun.">
        <title>Genomic analyses provide insights into spinach domestication and the genetic basis of agronomic traits.</title>
        <authorList>
            <person name="Cai X."/>
            <person name="Sun X."/>
            <person name="Xu C."/>
            <person name="Sun H."/>
            <person name="Wang X."/>
            <person name="Ge C."/>
            <person name="Zhang Z."/>
            <person name="Wang Q."/>
            <person name="Fei Z."/>
            <person name="Jiao C."/>
            <person name="Wang Q."/>
        </authorList>
    </citation>
    <scope>NUCLEOTIDE SEQUENCE [LARGE SCALE GENOMIC DNA]</scope>
    <source>
        <strain evidence="11">cv. Varoflay</strain>
    </source>
</reference>
<evidence type="ECO:0000256" key="6">
    <source>
        <dbReference type="ARBA" id="ARBA00022786"/>
    </source>
</evidence>
<feature type="region of interest" description="Disordered" evidence="9">
    <location>
        <begin position="261"/>
        <end position="338"/>
    </location>
</feature>
<dbReference type="InterPro" id="IPR013083">
    <property type="entry name" value="Znf_RING/FYVE/PHD"/>
</dbReference>
<keyword evidence="5 8" id="KW-0863">Zinc-finger</keyword>
<dbReference type="InterPro" id="IPR039525">
    <property type="entry name" value="RNF126-like_zinc-ribbon"/>
</dbReference>
<proteinExistence type="predicted"/>
<evidence type="ECO:0000313" key="11">
    <source>
        <dbReference type="Proteomes" id="UP000813463"/>
    </source>
</evidence>
<dbReference type="GO" id="GO:0005737">
    <property type="term" value="C:cytoplasm"/>
    <property type="evidence" value="ECO:0000318"/>
    <property type="project" value="GO_Central"/>
</dbReference>
<dbReference type="RefSeq" id="XP_021841970.2">
    <property type="nucleotide sequence ID" value="XM_021986278.2"/>
</dbReference>
<dbReference type="SMART" id="SM00184">
    <property type="entry name" value="RING"/>
    <property type="match status" value="1"/>
</dbReference>
<dbReference type="InterPro" id="IPR001841">
    <property type="entry name" value="Znf_RING"/>
</dbReference>
<dbReference type="AlphaFoldDB" id="A0A9R0I457"/>
<evidence type="ECO:0000259" key="10">
    <source>
        <dbReference type="PROSITE" id="PS50089"/>
    </source>
</evidence>
<protein>
    <recommendedName>
        <fullName evidence="2">RING-type E3 ubiquitin transferase</fullName>
        <ecNumber evidence="2">2.3.2.27</ecNumber>
    </recommendedName>
</protein>
<keyword evidence="11" id="KW-1185">Reference proteome</keyword>
<dbReference type="SUPFAM" id="SSF57850">
    <property type="entry name" value="RING/U-box"/>
    <property type="match status" value="1"/>
</dbReference>
<dbReference type="RefSeq" id="XP_021841969.2">
    <property type="nucleotide sequence ID" value="XM_021986277.2"/>
</dbReference>
<dbReference type="GO" id="GO:0061630">
    <property type="term" value="F:ubiquitin protein ligase activity"/>
    <property type="evidence" value="ECO:0000318"/>
    <property type="project" value="GO_Central"/>
</dbReference>
<dbReference type="Pfam" id="PF13639">
    <property type="entry name" value="zf-RING_2"/>
    <property type="match status" value="1"/>
</dbReference>
<dbReference type="EC" id="2.3.2.27" evidence="2"/>
<feature type="domain" description="RING-type" evidence="10">
    <location>
        <begin position="214"/>
        <end position="255"/>
    </location>
</feature>
<dbReference type="PROSITE" id="PS50089">
    <property type="entry name" value="ZF_RING_2"/>
    <property type="match status" value="1"/>
</dbReference>
<evidence type="ECO:0000256" key="9">
    <source>
        <dbReference type="SAM" id="MobiDB-lite"/>
    </source>
</evidence>
<dbReference type="CDD" id="cd16667">
    <property type="entry name" value="RING-H2_RNF126-like"/>
    <property type="match status" value="1"/>
</dbReference>
<evidence type="ECO:0000256" key="2">
    <source>
        <dbReference type="ARBA" id="ARBA00012483"/>
    </source>
</evidence>
<dbReference type="GO" id="GO:0016567">
    <property type="term" value="P:protein ubiquitination"/>
    <property type="evidence" value="ECO:0000318"/>
    <property type="project" value="GO_Central"/>
</dbReference>
<gene>
    <name evidence="12 13" type="primary">LOC110782163</name>
</gene>
<sequence length="338" mass="36535">MSSAGVAVAPPQSYFCYQCNRTVTLTPTPNSDLSCPNCSGGFLEEFDSNPQFPQNSNPNRFFASSAVYPDPFSLFADPWLAPSFTAVSRGPVTFSSTTIDLQNPRNFSSFLSPPSPSPTAFSPFDFLQNYLQNLREGGANVQFVVEGNQGDPTLRLPNNFGDYFLGPGLEQLIQQLAENDPNRHGTPPASKEAIDDLPNVVITADVVNSDSNSCAVCMNEFEVDSSVKQMPCKHLFHSECLIPWLQLHNSCPVCRYELPTEDPDYENRRQGGSTEGSSEGGTGGSQGESRSGERRFSISLPWPFRMFGSSEGNNRGSGAQQGGAGGGNSSEPSHESLD</sequence>
<keyword evidence="3" id="KW-0808">Transferase</keyword>
<organism evidence="11 13">
    <name type="scientific">Spinacia oleracea</name>
    <name type="common">Spinach</name>
    <dbReference type="NCBI Taxonomy" id="3562"/>
    <lineage>
        <taxon>Eukaryota</taxon>
        <taxon>Viridiplantae</taxon>
        <taxon>Streptophyta</taxon>
        <taxon>Embryophyta</taxon>
        <taxon>Tracheophyta</taxon>
        <taxon>Spermatophyta</taxon>
        <taxon>Magnoliopsida</taxon>
        <taxon>eudicotyledons</taxon>
        <taxon>Gunneridae</taxon>
        <taxon>Pentapetalae</taxon>
        <taxon>Caryophyllales</taxon>
        <taxon>Chenopodiaceae</taxon>
        <taxon>Chenopodioideae</taxon>
        <taxon>Anserineae</taxon>
        <taxon>Spinacia</taxon>
    </lineage>
</organism>
<reference evidence="12 13" key="2">
    <citation type="submission" date="2025-05" db="UniProtKB">
        <authorList>
            <consortium name="RefSeq"/>
        </authorList>
    </citation>
    <scope>IDENTIFICATION</scope>
    <source>
        <tissue evidence="12 13">Leaf</tissue>
    </source>
</reference>
<keyword evidence="4" id="KW-0479">Metal-binding</keyword>
<dbReference type="Pfam" id="PF14369">
    <property type="entry name" value="Zn_ribbon_19"/>
    <property type="match status" value="1"/>
</dbReference>
<keyword evidence="7" id="KW-0862">Zinc</keyword>
<dbReference type="Gene3D" id="3.30.40.10">
    <property type="entry name" value="Zinc/RING finger domain, C3HC4 (zinc finger)"/>
    <property type="match status" value="1"/>
</dbReference>
<dbReference type="GO" id="GO:0008270">
    <property type="term" value="F:zinc ion binding"/>
    <property type="evidence" value="ECO:0007669"/>
    <property type="project" value="UniProtKB-KW"/>
</dbReference>
<evidence type="ECO:0000256" key="1">
    <source>
        <dbReference type="ARBA" id="ARBA00000900"/>
    </source>
</evidence>
<evidence type="ECO:0000256" key="3">
    <source>
        <dbReference type="ARBA" id="ARBA00022679"/>
    </source>
</evidence>
<keyword evidence="6" id="KW-0833">Ubl conjugation pathway</keyword>
<dbReference type="PANTHER" id="PTHR15710">
    <property type="entry name" value="E3 UBIQUITIN-PROTEIN LIGASE PRAJA"/>
    <property type="match status" value="1"/>
</dbReference>
<evidence type="ECO:0000313" key="12">
    <source>
        <dbReference type="RefSeq" id="XP_021841969.2"/>
    </source>
</evidence>
<dbReference type="Proteomes" id="UP000813463">
    <property type="component" value="Chromosome 2"/>
</dbReference>
<evidence type="ECO:0000256" key="4">
    <source>
        <dbReference type="ARBA" id="ARBA00022723"/>
    </source>
</evidence>
<feature type="compositionally biased region" description="Gly residues" evidence="9">
    <location>
        <begin position="319"/>
        <end position="328"/>
    </location>
</feature>
<name>A0A9R0I457_SPIOL</name>
<evidence type="ECO:0000313" key="13">
    <source>
        <dbReference type="RefSeq" id="XP_021841970.2"/>
    </source>
</evidence>
<evidence type="ECO:0000256" key="7">
    <source>
        <dbReference type="ARBA" id="ARBA00022833"/>
    </source>
</evidence>
<evidence type="ECO:0000256" key="8">
    <source>
        <dbReference type="PROSITE-ProRule" id="PRU00175"/>
    </source>
</evidence>
<dbReference type="GeneID" id="110782163"/>
<dbReference type="PANTHER" id="PTHR15710:SF208">
    <property type="entry name" value="E3 UBIQUITIN-PROTEIN LIGASE RING1-LIKE"/>
    <property type="match status" value="1"/>
</dbReference>